<dbReference type="PANTHER" id="PTHR43312">
    <property type="entry name" value="D-THREO-ALDOSE 1-DEHYDROGENASE"/>
    <property type="match status" value="1"/>
</dbReference>
<dbReference type="InterPro" id="IPR053135">
    <property type="entry name" value="AKR2_Oxidoreductase"/>
</dbReference>
<dbReference type="PROSITE" id="PS51318">
    <property type="entry name" value="TAT"/>
    <property type="match status" value="1"/>
</dbReference>
<evidence type="ECO:0000313" key="3">
    <source>
        <dbReference type="EMBL" id="KAF1724837.1"/>
    </source>
</evidence>
<evidence type="ECO:0000313" key="4">
    <source>
        <dbReference type="Proteomes" id="UP000781710"/>
    </source>
</evidence>
<dbReference type="PANTHER" id="PTHR43312:SF1">
    <property type="entry name" value="NADP-DEPENDENT OXIDOREDUCTASE DOMAIN-CONTAINING PROTEIN"/>
    <property type="match status" value="1"/>
</dbReference>
<keyword evidence="1" id="KW-0732">Signal</keyword>
<evidence type="ECO:0000259" key="2">
    <source>
        <dbReference type="Pfam" id="PF00248"/>
    </source>
</evidence>
<reference evidence="3 4" key="1">
    <citation type="submission" date="2017-10" db="EMBL/GenBank/DDBJ databases">
        <title>Whole genome sequencing of members of genus Pseudoxanthomonas.</title>
        <authorList>
            <person name="Kumar S."/>
            <person name="Bansal K."/>
            <person name="Kaur A."/>
            <person name="Patil P."/>
            <person name="Sharma S."/>
            <person name="Patil P.B."/>
        </authorList>
    </citation>
    <scope>NUCLEOTIDE SEQUENCE [LARGE SCALE GENOMIC DNA]</scope>
    <source>
        <strain evidence="3 4">DSM 17109</strain>
    </source>
</reference>
<dbReference type="EMBL" id="PDWW01000014">
    <property type="protein sequence ID" value="KAF1724837.1"/>
    <property type="molecule type" value="Genomic_DNA"/>
</dbReference>
<keyword evidence="4" id="KW-1185">Reference proteome</keyword>
<dbReference type="InterPro" id="IPR023210">
    <property type="entry name" value="NADP_OxRdtase_dom"/>
</dbReference>
<gene>
    <name evidence="3" type="ORF">CSC78_11035</name>
</gene>
<dbReference type="CDD" id="cd19095">
    <property type="entry name" value="AKR_PA4992-like"/>
    <property type="match status" value="1"/>
</dbReference>
<feature type="signal peptide" evidence="1">
    <location>
        <begin position="1"/>
        <end position="21"/>
    </location>
</feature>
<dbReference type="InterPro" id="IPR036812">
    <property type="entry name" value="NAD(P)_OxRdtase_dom_sf"/>
</dbReference>
<dbReference type="PROSITE" id="PS51257">
    <property type="entry name" value="PROKAR_LIPOPROTEIN"/>
    <property type="match status" value="1"/>
</dbReference>
<dbReference type="Proteomes" id="UP000781710">
    <property type="component" value="Unassembled WGS sequence"/>
</dbReference>
<comment type="caution">
    <text evidence="3">The sequence shown here is derived from an EMBL/GenBank/DDBJ whole genome shotgun (WGS) entry which is preliminary data.</text>
</comment>
<feature type="chain" id="PRO_5045793562" evidence="1">
    <location>
        <begin position="22"/>
        <end position="325"/>
    </location>
</feature>
<dbReference type="InterPro" id="IPR006311">
    <property type="entry name" value="TAT_signal"/>
</dbReference>
<dbReference type="Pfam" id="PF00248">
    <property type="entry name" value="Aldo_ket_red"/>
    <property type="match status" value="1"/>
</dbReference>
<accession>A0ABQ6ZGL2</accession>
<proteinExistence type="predicted"/>
<dbReference type="Gene3D" id="3.20.20.100">
    <property type="entry name" value="NADP-dependent oxidoreductase domain"/>
    <property type="match status" value="1"/>
</dbReference>
<evidence type="ECO:0000256" key="1">
    <source>
        <dbReference type="SAM" id="SignalP"/>
    </source>
</evidence>
<protein>
    <submittedName>
        <fullName evidence="3">Aldo/keto reductase</fullName>
    </submittedName>
</protein>
<dbReference type="RefSeq" id="WP_162337933.1">
    <property type="nucleotide sequence ID" value="NZ_JBHSRQ010000011.1"/>
</dbReference>
<name>A0ABQ6ZGL2_9GAMM</name>
<sequence length="325" mass="34163">MYSRRKFLTTTALATAGLGLAACRDAAQAGAAGTTPPAVTAPTSSTDAVLGALNTRAIPSTGERVPVIGMGTSGSFEVGQTAAELDPLREVLKRFFAAGATLIDTAPTYSVAEDVMGALLAEQQLTGTAWLATKLSGVSGRDAGIEQFEDTLRRLKTDKVALLQVHNLGDLKTQMTVARELKAQGKVKYVGVTHYVERAQDELADVVQAEKPDFLQINYSVVSRGAEKRVLPLAQDLGVAVLINRAFEDGKLFAQVKDKPVPPALTETGVSSWAQAFLKFALSHPAVTAVIPATGKPDRQTDNLKAGTGPDLTPAQRDALIAALA</sequence>
<dbReference type="SUPFAM" id="SSF51430">
    <property type="entry name" value="NAD(P)-linked oxidoreductase"/>
    <property type="match status" value="1"/>
</dbReference>
<organism evidence="3 4">
    <name type="scientific">Pseudoxanthomonas japonensis</name>
    <dbReference type="NCBI Taxonomy" id="69284"/>
    <lineage>
        <taxon>Bacteria</taxon>
        <taxon>Pseudomonadati</taxon>
        <taxon>Pseudomonadota</taxon>
        <taxon>Gammaproteobacteria</taxon>
        <taxon>Lysobacterales</taxon>
        <taxon>Lysobacteraceae</taxon>
        <taxon>Pseudoxanthomonas</taxon>
    </lineage>
</organism>
<feature type="domain" description="NADP-dependent oxidoreductase" evidence="2">
    <location>
        <begin position="68"/>
        <end position="308"/>
    </location>
</feature>